<comment type="caution">
    <text evidence="2">The sequence shown here is derived from an EMBL/GenBank/DDBJ whole genome shotgun (WGS) entry which is preliminary data.</text>
</comment>
<gene>
    <name evidence="2" type="ORF">ACFQ1S_39300</name>
</gene>
<accession>A0ABW3MNT4</accession>
<sequence>MSIHAANERRLPPVTRKEQQNVHVPGVETRTPIAGMVRNGNIELDRNPLPFTAGDAPVSFGGE</sequence>
<dbReference type="Proteomes" id="UP001597045">
    <property type="component" value="Unassembled WGS sequence"/>
</dbReference>
<reference evidence="3" key="1">
    <citation type="journal article" date="2019" name="Int. J. Syst. Evol. Microbiol.">
        <title>The Global Catalogue of Microorganisms (GCM) 10K type strain sequencing project: providing services to taxonomists for standard genome sequencing and annotation.</title>
        <authorList>
            <consortium name="The Broad Institute Genomics Platform"/>
            <consortium name="The Broad Institute Genome Sequencing Center for Infectious Disease"/>
            <person name="Wu L."/>
            <person name="Ma J."/>
        </authorList>
    </citation>
    <scope>NUCLEOTIDE SEQUENCE [LARGE SCALE GENOMIC DNA]</scope>
    <source>
        <strain evidence="3">JCM 31486</strain>
    </source>
</reference>
<dbReference type="EMBL" id="JBHTIS010003371">
    <property type="protein sequence ID" value="MFD1051155.1"/>
    <property type="molecule type" value="Genomic_DNA"/>
</dbReference>
<organism evidence="2 3">
    <name type="scientific">Kibdelosporangium lantanae</name>
    <dbReference type="NCBI Taxonomy" id="1497396"/>
    <lineage>
        <taxon>Bacteria</taxon>
        <taxon>Bacillati</taxon>
        <taxon>Actinomycetota</taxon>
        <taxon>Actinomycetes</taxon>
        <taxon>Pseudonocardiales</taxon>
        <taxon>Pseudonocardiaceae</taxon>
        <taxon>Kibdelosporangium</taxon>
    </lineage>
</organism>
<keyword evidence="3" id="KW-1185">Reference proteome</keyword>
<name>A0ABW3MNT4_9PSEU</name>
<evidence type="ECO:0000313" key="2">
    <source>
        <dbReference type="EMBL" id="MFD1051155.1"/>
    </source>
</evidence>
<feature type="compositionally biased region" description="Basic and acidic residues" evidence="1">
    <location>
        <begin position="1"/>
        <end position="20"/>
    </location>
</feature>
<protein>
    <submittedName>
        <fullName evidence="2">Uncharacterized protein</fullName>
    </submittedName>
</protein>
<feature type="region of interest" description="Disordered" evidence="1">
    <location>
        <begin position="1"/>
        <end position="22"/>
    </location>
</feature>
<evidence type="ECO:0000313" key="3">
    <source>
        <dbReference type="Proteomes" id="UP001597045"/>
    </source>
</evidence>
<proteinExistence type="predicted"/>
<evidence type="ECO:0000256" key="1">
    <source>
        <dbReference type="SAM" id="MobiDB-lite"/>
    </source>
</evidence>